<dbReference type="AlphaFoldDB" id="A0AAU7U4E7"/>
<dbReference type="InterPro" id="IPR050678">
    <property type="entry name" value="DNA_Partitioning_ATPase"/>
</dbReference>
<protein>
    <submittedName>
        <fullName evidence="2">Division plane positioning ATPase MipZ</fullName>
    </submittedName>
</protein>
<dbReference type="SUPFAM" id="SSF52540">
    <property type="entry name" value="P-loop containing nucleoside triphosphate hydrolases"/>
    <property type="match status" value="1"/>
</dbReference>
<evidence type="ECO:0000313" key="2">
    <source>
        <dbReference type="EMBL" id="XBV47742.1"/>
    </source>
</evidence>
<evidence type="ECO:0000259" key="1">
    <source>
        <dbReference type="Pfam" id="PF01656"/>
    </source>
</evidence>
<dbReference type="Gene3D" id="3.40.50.300">
    <property type="entry name" value="P-loop containing nucleotide triphosphate hydrolases"/>
    <property type="match status" value="1"/>
</dbReference>
<dbReference type="PIRSF" id="PIRSF009320">
    <property type="entry name" value="Nuc_binding_HP_1000"/>
    <property type="match status" value="1"/>
</dbReference>
<accession>A0AAU7U4E7</accession>
<keyword evidence="2" id="KW-0614">Plasmid</keyword>
<dbReference type="PANTHER" id="PTHR13696:SF96">
    <property type="entry name" value="COBQ_COBB_MIND_PARA NUCLEOTIDE BINDING DOMAIN-CONTAINING PROTEIN"/>
    <property type="match status" value="1"/>
</dbReference>
<dbReference type="InterPro" id="IPR002586">
    <property type="entry name" value="CobQ/CobB/MinD/ParA_Nub-bd_dom"/>
</dbReference>
<sequence length="218" mass="23809">MGKKLVFGSDKGGVGKTTTATNIAAMAVSKGKSVIYLKTDKNDDAMDWRERRIDNGLQDIPVHAAYGNVSAEIERLSKLCDILIVDCAGHDSTEFRSALTVADMLITLTKPSSTFETNTLTTVTEKVRKAQLAGNKDLQSWVLMTRVKPQKVSAAIELEKTLKSDSVWIQPLKTRLSELDVYESACNEGAGVHDLERGPSLSKAKALLELMAKEINLL</sequence>
<dbReference type="PANTHER" id="PTHR13696">
    <property type="entry name" value="P-LOOP CONTAINING NUCLEOSIDE TRIPHOSPHATE HYDROLASE"/>
    <property type="match status" value="1"/>
</dbReference>
<dbReference type="InterPro" id="IPR027417">
    <property type="entry name" value="P-loop_NTPase"/>
</dbReference>
<organism evidence="2">
    <name type="scientific">Pantoea sp. BJ2</name>
    <dbReference type="NCBI Taxonomy" id="3141322"/>
    <lineage>
        <taxon>Bacteria</taxon>
        <taxon>Pseudomonadati</taxon>
        <taxon>Pseudomonadota</taxon>
        <taxon>Gammaproteobacteria</taxon>
        <taxon>Enterobacterales</taxon>
        <taxon>Erwiniaceae</taxon>
        <taxon>Pantoea</taxon>
    </lineage>
</organism>
<proteinExistence type="predicted"/>
<feature type="domain" description="CobQ/CobB/MinD/ParA nucleotide binding" evidence="1">
    <location>
        <begin position="7"/>
        <end position="150"/>
    </location>
</feature>
<dbReference type="EMBL" id="CP158295">
    <property type="protein sequence ID" value="XBV47742.1"/>
    <property type="molecule type" value="Genomic_DNA"/>
</dbReference>
<name>A0AAU7U4E7_9GAMM</name>
<reference evidence="2" key="1">
    <citation type="submission" date="2024-06" db="EMBL/GenBank/DDBJ databases">
        <title>Multiomics insights into the TNT degradation mechanism by Pantoea sp. BJ2 isolated from an ammunition destruction site.</title>
        <authorList>
            <person name="Luo J."/>
        </authorList>
    </citation>
    <scope>NUCLEOTIDE SEQUENCE</scope>
    <source>
        <strain evidence="2">BJ2</strain>
        <plasmid evidence="2">plasmindC</plasmid>
    </source>
</reference>
<geneLocation type="plasmid" evidence="2">
    <name>plasmindC</name>
</geneLocation>
<dbReference type="RefSeq" id="WP_350262794.1">
    <property type="nucleotide sequence ID" value="NZ_CP158295.1"/>
</dbReference>
<dbReference type="Pfam" id="PF01656">
    <property type="entry name" value="CbiA"/>
    <property type="match status" value="1"/>
</dbReference>
<dbReference type="CDD" id="cd02042">
    <property type="entry name" value="ParAB_family"/>
    <property type="match status" value="1"/>
</dbReference>
<gene>
    <name evidence="2" type="ORF">AAF463_25250</name>
</gene>